<protein>
    <submittedName>
        <fullName evidence="2">Bacterial regulatory proteins, luxR family</fullName>
    </submittedName>
</protein>
<dbReference type="STRING" id="1907666.DSM25559_4698"/>
<dbReference type="Proteomes" id="UP000187891">
    <property type="component" value="Unassembled WGS sequence"/>
</dbReference>
<gene>
    <name evidence="2" type="ORF">DSM25559_4698</name>
</gene>
<evidence type="ECO:0000313" key="2">
    <source>
        <dbReference type="EMBL" id="SCX34928.1"/>
    </source>
</evidence>
<dbReference type="GO" id="GO:0003677">
    <property type="term" value="F:DNA binding"/>
    <property type="evidence" value="ECO:0007669"/>
    <property type="project" value="InterPro"/>
</dbReference>
<dbReference type="AlphaFoldDB" id="A0A1R3U1I1"/>
<dbReference type="EMBL" id="FMUE01000017">
    <property type="protein sequence ID" value="SCX34928.1"/>
    <property type="molecule type" value="Genomic_DNA"/>
</dbReference>
<sequence length="238" mass="26499">MQRLKIHEDLLIRLQKTNTVEEVGLMLTEIQQLFGFRYYCVFDTSRLDEGEPISFLFLSNVPAAVSYKIEDRLTNFVAQLSQHLPGTLGSMPWDIIQKQAIGEITAETAEMFRATGITMGISFPALGISSWPRLIGFLGDRACVDIDELEQLNVLVFHLHVRLAIIGRAKTEARQPLSGLEKQVLFLAVDGDGFDVIAEKIGLSSITISYLVSSICNKMEVATFEHAVAVTLRRGLAR</sequence>
<proteinExistence type="predicted"/>
<dbReference type="Gene3D" id="3.30.450.80">
    <property type="entry name" value="Transcription factor LuxR-like, autoinducer-binding domain"/>
    <property type="match status" value="1"/>
</dbReference>
<name>A0A1R3U1I1_9HYPH</name>
<dbReference type="RefSeq" id="WP_077122677.1">
    <property type="nucleotide sequence ID" value="NZ_FMUE01000017.1"/>
</dbReference>
<evidence type="ECO:0000313" key="3">
    <source>
        <dbReference type="Proteomes" id="UP000187891"/>
    </source>
</evidence>
<dbReference type="InterPro" id="IPR036388">
    <property type="entry name" value="WH-like_DNA-bd_sf"/>
</dbReference>
<dbReference type="SUPFAM" id="SSF46894">
    <property type="entry name" value="C-terminal effector domain of the bipartite response regulators"/>
    <property type="match status" value="1"/>
</dbReference>
<dbReference type="SMART" id="SM00421">
    <property type="entry name" value="HTH_LUXR"/>
    <property type="match status" value="1"/>
</dbReference>
<dbReference type="InterPro" id="IPR016032">
    <property type="entry name" value="Sig_transdc_resp-reg_C-effctor"/>
</dbReference>
<dbReference type="Pfam" id="PF00196">
    <property type="entry name" value="GerE"/>
    <property type="match status" value="1"/>
</dbReference>
<feature type="domain" description="HTH luxR-type" evidence="1">
    <location>
        <begin position="174"/>
        <end position="231"/>
    </location>
</feature>
<reference evidence="3" key="1">
    <citation type="submission" date="2016-10" db="EMBL/GenBank/DDBJ databases">
        <authorList>
            <person name="Wibberg D."/>
        </authorList>
    </citation>
    <scope>NUCLEOTIDE SEQUENCE [LARGE SCALE GENOMIC DNA]</scope>
</reference>
<dbReference type="Gene3D" id="1.10.10.10">
    <property type="entry name" value="Winged helix-like DNA-binding domain superfamily/Winged helix DNA-binding domain"/>
    <property type="match status" value="1"/>
</dbReference>
<evidence type="ECO:0000259" key="1">
    <source>
        <dbReference type="SMART" id="SM00421"/>
    </source>
</evidence>
<accession>A0A1R3U1I1</accession>
<dbReference type="SUPFAM" id="SSF75516">
    <property type="entry name" value="Pheromone-binding domain of LuxR-like quorum-sensing transcription factors"/>
    <property type="match status" value="1"/>
</dbReference>
<dbReference type="GO" id="GO:0006355">
    <property type="term" value="P:regulation of DNA-templated transcription"/>
    <property type="evidence" value="ECO:0007669"/>
    <property type="project" value="InterPro"/>
</dbReference>
<organism evidence="2 3">
    <name type="scientific">Agrobacterium rosae</name>
    <dbReference type="NCBI Taxonomy" id="1972867"/>
    <lineage>
        <taxon>Bacteria</taxon>
        <taxon>Pseudomonadati</taxon>
        <taxon>Pseudomonadota</taxon>
        <taxon>Alphaproteobacteria</taxon>
        <taxon>Hyphomicrobiales</taxon>
        <taxon>Rhizobiaceae</taxon>
        <taxon>Rhizobium/Agrobacterium group</taxon>
        <taxon>Agrobacterium</taxon>
    </lineage>
</organism>
<dbReference type="InterPro" id="IPR036693">
    <property type="entry name" value="TF_LuxR_autoind-bd_dom_sf"/>
</dbReference>
<dbReference type="InterPro" id="IPR000792">
    <property type="entry name" value="Tscrpt_reg_LuxR_C"/>
</dbReference>